<dbReference type="EMBL" id="JANAVB010036419">
    <property type="protein sequence ID" value="KAJ6803698.1"/>
    <property type="molecule type" value="Genomic_DNA"/>
</dbReference>
<dbReference type="AlphaFoldDB" id="A0AAX6EIE0"/>
<comment type="caution">
    <text evidence="2">The sequence shown here is derived from an EMBL/GenBank/DDBJ whole genome shotgun (WGS) entry which is preliminary data.</text>
</comment>
<reference evidence="2" key="1">
    <citation type="journal article" date="2023" name="GigaByte">
        <title>Genome assembly of the bearded iris, Iris pallida Lam.</title>
        <authorList>
            <person name="Bruccoleri R.E."/>
            <person name="Oakeley E.J."/>
            <person name="Faust A.M.E."/>
            <person name="Altorfer M."/>
            <person name="Dessus-Babus S."/>
            <person name="Burckhardt D."/>
            <person name="Oertli M."/>
            <person name="Naumann U."/>
            <person name="Petersen F."/>
            <person name="Wong J."/>
        </authorList>
    </citation>
    <scope>NUCLEOTIDE SEQUENCE</scope>
    <source>
        <strain evidence="2">GSM-AAB239-AS_SAM_17_03QT</strain>
    </source>
</reference>
<reference evidence="2" key="2">
    <citation type="submission" date="2023-04" db="EMBL/GenBank/DDBJ databases">
        <authorList>
            <person name="Bruccoleri R.E."/>
            <person name="Oakeley E.J."/>
            <person name="Faust A.-M."/>
            <person name="Dessus-Babus S."/>
            <person name="Altorfer M."/>
            <person name="Burckhardt D."/>
            <person name="Oertli M."/>
            <person name="Naumann U."/>
            <person name="Petersen F."/>
            <person name="Wong J."/>
        </authorList>
    </citation>
    <scope>NUCLEOTIDE SEQUENCE</scope>
    <source>
        <strain evidence="2">GSM-AAB239-AS_SAM_17_03QT</strain>
        <tissue evidence="2">Leaf</tissue>
    </source>
</reference>
<keyword evidence="3" id="KW-1185">Reference proteome</keyword>
<evidence type="ECO:0000313" key="1">
    <source>
        <dbReference type="EMBL" id="KAJ6791552.1"/>
    </source>
</evidence>
<name>A0AAX6EIE0_IRIPA</name>
<proteinExistence type="predicted"/>
<dbReference type="Proteomes" id="UP001140949">
    <property type="component" value="Unassembled WGS sequence"/>
</dbReference>
<protein>
    <submittedName>
        <fullName evidence="2">Tryptamine hydroxycinnamoyltransferase 2-like</fullName>
    </submittedName>
</protein>
<organism evidence="2 3">
    <name type="scientific">Iris pallida</name>
    <name type="common">Sweet iris</name>
    <dbReference type="NCBI Taxonomy" id="29817"/>
    <lineage>
        <taxon>Eukaryota</taxon>
        <taxon>Viridiplantae</taxon>
        <taxon>Streptophyta</taxon>
        <taxon>Embryophyta</taxon>
        <taxon>Tracheophyta</taxon>
        <taxon>Spermatophyta</taxon>
        <taxon>Magnoliopsida</taxon>
        <taxon>Liliopsida</taxon>
        <taxon>Asparagales</taxon>
        <taxon>Iridaceae</taxon>
        <taxon>Iridoideae</taxon>
        <taxon>Irideae</taxon>
        <taxon>Iris</taxon>
    </lineage>
</organism>
<accession>A0AAX6EIE0</accession>
<sequence length="55" mass="5925">MNSAGNWTVRLSTGDLAAAGGDDFVFTSCLDSVSRWSYLHVGGFLGTKRELRSTL</sequence>
<evidence type="ECO:0000313" key="3">
    <source>
        <dbReference type="Proteomes" id="UP001140949"/>
    </source>
</evidence>
<gene>
    <name evidence="2" type="ORF">M6B38_189485</name>
    <name evidence="1" type="ORF">M6B38_245250</name>
</gene>
<dbReference type="EMBL" id="JANAVB010044315">
    <property type="protein sequence ID" value="KAJ6791552.1"/>
    <property type="molecule type" value="Genomic_DNA"/>
</dbReference>
<evidence type="ECO:0000313" key="2">
    <source>
        <dbReference type="EMBL" id="KAJ6803698.1"/>
    </source>
</evidence>